<comment type="caution">
    <text evidence="1">The sequence shown here is derived from an EMBL/GenBank/DDBJ whole genome shotgun (WGS) entry which is preliminary data.</text>
</comment>
<proteinExistence type="predicted"/>
<reference evidence="1 2" key="1">
    <citation type="journal article" date="2012" name="MBio">
        <title>De novo assembly of the Pneumocystis jirovecii genome from a single bronchoalveolar lavage fluid specimen from a patient.</title>
        <authorList>
            <person name="Cisse O.H."/>
            <person name="Pagni M."/>
            <person name="Hauser P.M."/>
        </authorList>
    </citation>
    <scope>NUCLEOTIDE SEQUENCE [LARGE SCALE GENOMIC DNA]</scope>
    <source>
        <strain evidence="1 2">SE8</strain>
    </source>
</reference>
<dbReference type="InParanoid" id="L0P946"/>
<sequence>MNIVNIASPNFSRTLLVACDLVLRLFSSSDIIFSYFQPISLDNLPIVQNLRPGLSLKARRADGTTSLFCLSYGGGIPSKTLSRSKAAAPRAVL</sequence>
<dbReference type="VEuPathDB" id="FungiDB:PNEJI1_001879"/>
<evidence type="ECO:0000313" key="2">
    <source>
        <dbReference type="Proteomes" id="UP000010422"/>
    </source>
</evidence>
<dbReference type="AlphaFoldDB" id="L0P946"/>
<dbReference type="Proteomes" id="UP000010422">
    <property type="component" value="Unassembled WGS sequence"/>
</dbReference>
<gene>
    <name evidence="1" type="ORF">PNEJI1_001879</name>
</gene>
<protein>
    <submittedName>
        <fullName evidence="1">Uncharacterized protein</fullName>
    </submittedName>
</protein>
<evidence type="ECO:0000313" key="1">
    <source>
        <dbReference type="EMBL" id="CCJ28878.1"/>
    </source>
</evidence>
<name>L0P946_PNEJI</name>
<dbReference type="EMBL" id="CAKM01000130">
    <property type="protein sequence ID" value="CCJ28878.1"/>
    <property type="molecule type" value="Genomic_DNA"/>
</dbReference>
<accession>L0P946</accession>
<organism evidence="2">
    <name type="scientific">Pneumocystis jirovecii</name>
    <name type="common">Human pneumocystis pneumonia agent</name>
    <dbReference type="NCBI Taxonomy" id="42068"/>
    <lineage>
        <taxon>Eukaryota</taxon>
        <taxon>Fungi</taxon>
        <taxon>Dikarya</taxon>
        <taxon>Ascomycota</taxon>
        <taxon>Taphrinomycotina</taxon>
        <taxon>Pneumocystomycetes</taxon>
        <taxon>Pneumocystaceae</taxon>
        <taxon>Pneumocystis</taxon>
    </lineage>
</organism>